<comment type="caution">
    <text evidence="3">The sequence shown here is derived from an EMBL/GenBank/DDBJ whole genome shotgun (WGS) entry which is preliminary data.</text>
</comment>
<dbReference type="PANTHER" id="PTHR33219:SF14">
    <property type="entry name" value="PROTEIN COFACTOR ASSEMBLY OF COMPLEX C SUBUNIT B CCB3, CHLOROPLASTIC-RELATED"/>
    <property type="match status" value="1"/>
</dbReference>
<dbReference type="Proteomes" id="UP000308430">
    <property type="component" value="Unassembled WGS sequence"/>
</dbReference>
<evidence type="ECO:0000313" key="3">
    <source>
        <dbReference type="EMBL" id="THF63853.1"/>
    </source>
</evidence>
<dbReference type="EMBL" id="SSOC01000005">
    <property type="protein sequence ID" value="THF63853.1"/>
    <property type="molecule type" value="Genomic_DNA"/>
</dbReference>
<dbReference type="Pfam" id="PF02325">
    <property type="entry name" value="CCB3_YggT"/>
    <property type="match status" value="2"/>
</dbReference>
<evidence type="ECO:0000256" key="2">
    <source>
        <dbReference type="SAM" id="Phobius"/>
    </source>
</evidence>
<sequence>MLGNILLLILDVAVGLLTLLLLARFLLQWARVPFHNQIGQFVLAATDWLVRPLRRFIPGLFGMDLASLLPAWVLQTLLVFIELSVRGMPLGGDTASVLLGLWVWGLVGVVRMLIYLVFGIVLISAVLSWVSPHAPAAPLFHRLAEPFLRPFRRLIPLVANVDLSPLALLLVLQILLMLIGGLRGAFAPLLFGG</sequence>
<evidence type="ECO:0000313" key="4">
    <source>
        <dbReference type="Proteomes" id="UP000308430"/>
    </source>
</evidence>
<dbReference type="InterPro" id="IPR003425">
    <property type="entry name" value="CCB3/YggT"/>
</dbReference>
<keyword evidence="2" id="KW-0812">Transmembrane</keyword>
<dbReference type="AlphaFoldDB" id="A0A4V3WBM8"/>
<gene>
    <name evidence="3" type="ORF">E6C76_14835</name>
</gene>
<keyword evidence="4" id="KW-1185">Reference proteome</keyword>
<reference evidence="3 4" key="1">
    <citation type="submission" date="2019-04" db="EMBL/GenBank/DDBJ databases">
        <title>Azoarcus nasutitermitis sp. nov. isolated from termite nest.</title>
        <authorList>
            <person name="Lin S.-Y."/>
            <person name="Hameed A."/>
            <person name="Hsu Y.-H."/>
            <person name="Young C.-C."/>
        </authorList>
    </citation>
    <scope>NUCLEOTIDE SEQUENCE [LARGE SCALE GENOMIC DNA]</scope>
    <source>
        <strain evidence="3 4">CC-YHH838</strain>
    </source>
</reference>
<name>A0A4V3WBM8_9RHOO</name>
<feature type="transmembrane region" description="Helical" evidence="2">
    <location>
        <begin position="6"/>
        <end position="27"/>
    </location>
</feature>
<dbReference type="GO" id="GO:0016020">
    <property type="term" value="C:membrane"/>
    <property type="evidence" value="ECO:0007669"/>
    <property type="project" value="InterPro"/>
</dbReference>
<proteinExistence type="inferred from homology"/>
<accession>A0A4V3WBM8</accession>
<feature type="transmembrane region" description="Helical" evidence="2">
    <location>
        <begin position="101"/>
        <end position="130"/>
    </location>
</feature>
<feature type="transmembrane region" description="Helical" evidence="2">
    <location>
        <begin position="151"/>
        <end position="179"/>
    </location>
</feature>
<organism evidence="3 4">
    <name type="scientific">Pseudothauera nasutitermitis</name>
    <dbReference type="NCBI Taxonomy" id="2565930"/>
    <lineage>
        <taxon>Bacteria</taxon>
        <taxon>Pseudomonadati</taxon>
        <taxon>Pseudomonadota</taxon>
        <taxon>Betaproteobacteria</taxon>
        <taxon>Rhodocyclales</taxon>
        <taxon>Zoogloeaceae</taxon>
        <taxon>Pseudothauera</taxon>
    </lineage>
</organism>
<keyword evidence="2" id="KW-1133">Transmembrane helix</keyword>
<dbReference type="OrthoDB" id="9806665at2"/>
<comment type="similarity">
    <text evidence="1">Belongs to the YggT family.</text>
</comment>
<protein>
    <submittedName>
        <fullName evidence="3">YggT family protein</fullName>
    </submittedName>
</protein>
<keyword evidence="2" id="KW-0472">Membrane</keyword>
<dbReference type="PANTHER" id="PTHR33219">
    <property type="entry name" value="YLMG HOMOLOG PROTEIN 2, CHLOROPLASTIC"/>
    <property type="match status" value="1"/>
</dbReference>
<evidence type="ECO:0000256" key="1">
    <source>
        <dbReference type="ARBA" id="ARBA00010894"/>
    </source>
</evidence>
<dbReference type="RefSeq" id="WP_136349014.1">
    <property type="nucleotide sequence ID" value="NZ_SSOC01000005.1"/>
</dbReference>
<feature type="transmembrane region" description="Helical" evidence="2">
    <location>
        <begin position="60"/>
        <end position="81"/>
    </location>
</feature>